<accession>A0ABT7Y868</accession>
<dbReference type="EMBL" id="JAUEPH010000001">
    <property type="protein sequence ID" value="MDN3202717.1"/>
    <property type="molecule type" value="Genomic_DNA"/>
</dbReference>
<protein>
    <submittedName>
        <fullName evidence="2">Type I restriction enzyme HsdR N-terminal domain-containing protein</fullName>
    </submittedName>
</protein>
<comment type="caution">
    <text evidence="2">The sequence shown here is derived from an EMBL/GenBank/DDBJ whole genome shotgun (WGS) entry which is preliminary data.</text>
</comment>
<evidence type="ECO:0000313" key="3">
    <source>
        <dbReference type="Proteomes" id="UP001171916"/>
    </source>
</evidence>
<reference evidence="2" key="1">
    <citation type="submission" date="2023-06" db="EMBL/GenBank/DDBJ databases">
        <title>Robiginitalea aurantiacus sp. nov. and Algoriphagus sediminis sp. nov., isolated from coastal sediment.</title>
        <authorList>
            <person name="Zhou Z.Y."/>
            <person name="An J."/>
            <person name="Jia Y.W."/>
            <person name="Du Z.J."/>
        </authorList>
    </citation>
    <scope>NUCLEOTIDE SEQUENCE</scope>
    <source>
        <strain evidence="2">C2-7</strain>
    </source>
</reference>
<dbReference type="InterPro" id="IPR029464">
    <property type="entry name" value="HSDR_N"/>
</dbReference>
<evidence type="ECO:0000313" key="2">
    <source>
        <dbReference type="EMBL" id="MDN3202717.1"/>
    </source>
</evidence>
<organism evidence="2 3">
    <name type="scientific">Algoriphagus sediminis</name>
    <dbReference type="NCBI Taxonomy" id="3057113"/>
    <lineage>
        <taxon>Bacteria</taxon>
        <taxon>Pseudomonadati</taxon>
        <taxon>Bacteroidota</taxon>
        <taxon>Cytophagia</taxon>
        <taxon>Cytophagales</taxon>
        <taxon>Cyclobacteriaceae</taxon>
        <taxon>Algoriphagus</taxon>
    </lineage>
</organism>
<feature type="domain" description="Type I restriction enzyme R protein N-terminal" evidence="1">
    <location>
        <begin position="44"/>
        <end position="153"/>
    </location>
</feature>
<gene>
    <name evidence="2" type="ORF">QVH07_01095</name>
</gene>
<dbReference type="Gene3D" id="3.90.1570.30">
    <property type="match status" value="1"/>
</dbReference>
<dbReference type="RefSeq" id="WP_289998275.1">
    <property type="nucleotide sequence ID" value="NZ_JAUEPH010000001.1"/>
</dbReference>
<dbReference type="Pfam" id="PF13588">
    <property type="entry name" value="HSDR_N_2"/>
    <property type="match status" value="1"/>
</dbReference>
<name>A0ABT7Y868_9BACT</name>
<proteinExistence type="predicted"/>
<sequence length="157" mass="18409">MDDLSPKLSLPNLNLPEINPRISRSQGQTYIWDAIRGKELVLTPEEWVRQHWISFLIRQKHYPKGLFSLEKGLKYNSLQKRTDVLIYNRNGQPYLLIECKAPQVKITQKTMEQAAIYHKQLQSEFLILSNGLVHISLQWSPEKNSFEQIKEIPKTPK</sequence>
<dbReference type="Proteomes" id="UP001171916">
    <property type="component" value="Unassembled WGS sequence"/>
</dbReference>
<evidence type="ECO:0000259" key="1">
    <source>
        <dbReference type="Pfam" id="PF13588"/>
    </source>
</evidence>
<keyword evidence="3" id="KW-1185">Reference proteome</keyword>